<evidence type="ECO:0000313" key="6">
    <source>
        <dbReference type="Proteomes" id="UP000182142"/>
    </source>
</evidence>
<evidence type="ECO:0000256" key="1">
    <source>
        <dbReference type="SAM" id="SignalP"/>
    </source>
</evidence>
<name>A0A1A7VND9_PLAKH</name>
<reference evidence="3" key="2">
    <citation type="submission" date="2016-05" db="EMBL/GenBank/DDBJ databases">
        <authorList>
            <person name="Lavstsen T."/>
            <person name="Jespersen J.S."/>
        </authorList>
    </citation>
    <scope>NUCLEOTIDE SEQUENCE [LARGE SCALE GENOMIC DNA]</scope>
</reference>
<dbReference type="OrthoDB" id="379646at2759"/>
<dbReference type="EMBL" id="CWHQ02000008">
    <property type="protein sequence ID" value="SBO23451.1"/>
    <property type="molecule type" value="Genomic_DNA"/>
</dbReference>
<dbReference type="VEuPathDB" id="PlasmoDB:PKNH_0400500"/>
<organism evidence="3 5">
    <name type="scientific">Plasmodium knowlesi (strain H)</name>
    <dbReference type="NCBI Taxonomy" id="5851"/>
    <lineage>
        <taxon>Eukaryota</taxon>
        <taxon>Sar</taxon>
        <taxon>Alveolata</taxon>
        <taxon>Apicomplexa</taxon>
        <taxon>Aconoidasida</taxon>
        <taxon>Haemosporida</taxon>
        <taxon>Plasmodiidae</taxon>
        <taxon>Plasmodium</taxon>
        <taxon>Plasmodium (Plasmodium)</taxon>
    </lineage>
</organism>
<feature type="domain" description="Tryptophan/threonine-rich plasmodium antigen C-terminal" evidence="2">
    <location>
        <begin position="57"/>
        <end position="272"/>
    </location>
</feature>
<dbReference type="Pfam" id="PF12319">
    <property type="entry name" value="TryThrA_C"/>
    <property type="match status" value="1"/>
</dbReference>
<dbReference type="AlphaFoldDB" id="A0A1A7VND9"/>
<evidence type="ECO:0000313" key="5">
    <source>
        <dbReference type="Proteomes" id="UP000182128"/>
    </source>
</evidence>
<evidence type="ECO:0000313" key="4">
    <source>
        <dbReference type="EMBL" id="SBO24882.1"/>
    </source>
</evidence>
<feature type="chain" id="PRO_5033737591" evidence="1">
    <location>
        <begin position="27"/>
        <end position="278"/>
    </location>
</feature>
<dbReference type="Proteomes" id="UP000182128">
    <property type="component" value="Unassembled WGS sequence"/>
</dbReference>
<gene>
    <name evidence="3" type="ORF">PKNA1_C2_0400500</name>
    <name evidence="4" type="ORF">PKNA1_H1_0400500</name>
</gene>
<accession>A0A1A7VND9</accession>
<dbReference type="Proteomes" id="UP000182142">
    <property type="component" value="Unassembled WGS sequence"/>
</dbReference>
<dbReference type="InterPro" id="IPR022089">
    <property type="entry name" value="Plasmodium-antigen_C"/>
</dbReference>
<reference evidence="5 6" key="1">
    <citation type="submission" date="2016-05" db="EMBL/GenBank/DDBJ databases">
        <authorList>
            <person name="Sharaf H."/>
        </authorList>
    </citation>
    <scope>NUCLEOTIDE SEQUENCE [LARGE SCALE GENOMIC DNA]</scope>
    <source>
        <strain evidence="5 6">H</strain>
    </source>
</reference>
<dbReference type="EMBL" id="CWHR02000007">
    <property type="protein sequence ID" value="SBO24882.1"/>
    <property type="molecule type" value="Genomic_DNA"/>
</dbReference>
<sequence>MVSLRSITLFKLTSTLILNIIPTSLQNERNGVKDCPHKILNMQSTEIEKTDAWKENEWNKWKLDLEANWKEFNLSLIEERDEWIQNITKDWNEWMQNMQHKWTHFIENVDEPYKSYILEKSLTWNNADWENWINTELKGLIDNDWKKWINRMESHLYRMIEDTWMHWRSYQILTWLKSDWKHDENIYWLKKEYIEWNKPSKVQNTGEWLKWKQRVHKQSLEWFRWVQSKEKIIENIKCISWILWKNDKNKIFNHWKESFLNKLIRNEQWNVWNKEGKE</sequence>
<evidence type="ECO:0000259" key="2">
    <source>
        <dbReference type="Pfam" id="PF12319"/>
    </source>
</evidence>
<protein>
    <submittedName>
        <fullName evidence="3">Tryptophan-rich antigen, putative</fullName>
    </submittedName>
</protein>
<proteinExistence type="predicted"/>
<evidence type="ECO:0000313" key="3">
    <source>
        <dbReference type="EMBL" id="SBO23451.1"/>
    </source>
</evidence>
<feature type="signal peptide" evidence="1">
    <location>
        <begin position="1"/>
        <end position="26"/>
    </location>
</feature>
<keyword evidence="1" id="KW-0732">Signal</keyword>